<dbReference type="PANTHER" id="PTHR33799">
    <property type="entry name" value="PTS PERMEASE-RELATED-RELATED"/>
    <property type="match status" value="1"/>
</dbReference>
<dbReference type="RefSeq" id="WP_071863061.1">
    <property type="nucleotide sequence ID" value="NZ_CAURXW010000010.1"/>
</dbReference>
<proteinExistence type="predicted"/>
<accession>A0A1L8SSI9</accession>
<feature type="domain" description="PTS EIIA type-4" evidence="8">
    <location>
        <begin position="1"/>
        <end position="122"/>
    </location>
</feature>
<evidence type="ECO:0000313" key="10">
    <source>
        <dbReference type="Proteomes" id="UP000183700"/>
    </source>
</evidence>
<organism evidence="9 10">
    <name type="scientific">Enterococcus devriesei</name>
    <dbReference type="NCBI Taxonomy" id="319970"/>
    <lineage>
        <taxon>Bacteria</taxon>
        <taxon>Bacillati</taxon>
        <taxon>Bacillota</taxon>
        <taxon>Bacilli</taxon>
        <taxon>Lactobacillales</taxon>
        <taxon>Enterococcaceae</taxon>
        <taxon>Enterococcus</taxon>
    </lineage>
</organism>
<keyword evidence="2" id="KW-0813">Transport</keyword>
<dbReference type="InterPro" id="IPR051471">
    <property type="entry name" value="Bacterial_PTS_sugar_comp"/>
</dbReference>
<evidence type="ECO:0000256" key="4">
    <source>
        <dbReference type="ARBA" id="ARBA00022597"/>
    </source>
</evidence>
<gene>
    <name evidence="9" type="ORF">RV00_GL000704</name>
</gene>
<evidence type="ECO:0000259" key="8">
    <source>
        <dbReference type="PROSITE" id="PS51096"/>
    </source>
</evidence>
<dbReference type="InterPro" id="IPR036662">
    <property type="entry name" value="PTS_EIIA_man-typ_sf"/>
</dbReference>
<evidence type="ECO:0000313" key="9">
    <source>
        <dbReference type="EMBL" id="OJG34822.1"/>
    </source>
</evidence>
<dbReference type="GO" id="GO:0016020">
    <property type="term" value="C:membrane"/>
    <property type="evidence" value="ECO:0007669"/>
    <property type="project" value="InterPro"/>
</dbReference>
<dbReference type="SUPFAM" id="SSF53062">
    <property type="entry name" value="PTS system fructose IIA component-like"/>
    <property type="match status" value="1"/>
</dbReference>
<dbReference type="GO" id="GO:0009401">
    <property type="term" value="P:phosphoenolpyruvate-dependent sugar phosphotransferase system"/>
    <property type="evidence" value="ECO:0007669"/>
    <property type="project" value="UniProtKB-KW"/>
</dbReference>
<keyword evidence="4" id="KW-0762">Sugar transport</keyword>
<evidence type="ECO:0000256" key="2">
    <source>
        <dbReference type="ARBA" id="ARBA00022448"/>
    </source>
</evidence>
<keyword evidence="5" id="KW-0808">Transferase</keyword>
<comment type="caution">
    <text evidence="9">The sequence shown here is derived from an EMBL/GenBank/DDBJ whole genome shotgun (WGS) entry which is preliminary data.</text>
</comment>
<dbReference type="InterPro" id="IPR033887">
    <property type="entry name" value="PTS_IIA_man"/>
</dbReference>
<dbReference type="EMBL" id="JXKM01000012">
    <property type="protein sequence ID" value="OJG34822.1"/>
    <property type="molecule type" value="Genomic_DNA"/>
</dbReference>
<dbReference type="InterPro" id="IPR004701">
    <property type="entry name" value="PTS_EIIA_man-typ"/>
</dbReference>
<sequence>MIGIIIATHDHLADSLLKTAEAILGEQSCVETINIEPGATGLQEKITDLANDVLTKTDELVWLVDIFGGTPFRYASYCVMNDDRQALVTGANLPMVLQALVNRELTADELTEQLEKETKMTIRRM</sequence>
<keyword evidence="10" id="KW-1185">Reference proteome</keyword>
<reference evidence="9 10" key="1">
    <citation type="submission" date="2014-12" db="EMBL/GenBank/DDBJ databases">
        <title>Draft genome sequences of 29 type strains of Enterococci.</title>
        <authorList>
            <person name="Zhong Z."/>
            <person name="Sun Z."/>
            <person name="Liu W."/>
            <person name="Zhang W."/>
            <person name="Zhang H."/>
        </authorList>
    </citation>
    <scope>NUCLEOTIDE SEQUENCE [LARGE SCALE GENOMIC DNA]</scope>
    <source>
        <strain evidence="9 10">DSM 22802</strain>
    </source>
</reference>
<dbReference type="GO" id="GO:0016301">
    <property type="term" value="F:kinase activity"/>
    <property type="evidence" value="ECO:0007669"/>
    <property type="project" value="UniProtKB-KW"/>
</dbReference>
<dbReference type="GO" id="GO:0005737">
    <property type="term" value="C:cytoplasm"/>
    <property type="evidence" value="ECO:0007669"/>
    <property type="project" value="UniProtKB-SubCell"/>
</dbReference>
<dbReference type="PANTHER" id="PTHR33799:SF1">
    <property type="entry name" value="PTS SYSTEM MANNOSE-SPECIFIC EIIAB COMPONENT-RELATED"/>
    <property type="match status" value="1"/>
</dbReference>
<protein>
    <recommendedName>
        <fullName evidence="8">PTS EIIA type-4 domain-containing protein</fullName>
    </recommendedName>
</protein>
<dbReference type="PROSITE" id="PS51096">
    <property type="entry name" value="PTS_EIIA_TYPE_4"/>
    <property type="match status" value="1"/>
</dbReference>
<dbReference type="AlphaFoldDB" id="A0A1L8SSI9"/>
<evidence type="ECO:0000256" key="1">
    <source>
        <dbReference type="ARBA" id="ARBA00004496"/>
    </source>
</evidence>
<evidence type="ECO:0000256" key="6">
    <source>
        <dbReference type="ARBA" id="ARBA00022683"/>
    </source>
</evidence>
<dbReference type="Pfam" id="PF03610">
    <property type="entry name" value="EIIA-man"/>
    <property type="match status" value="1"/>
</dbReference>
<dbReference type="CDD" id="cd00006">
    <property type="entry name" value="PTS_IIA_man"/>
    <property type="match status" value="1"/>
</dbReference>
<name>A0A1L8SSI9_9ENTE</name>
<keyword evidence="6" id="KW-0598">Phosphotransferase system</keyword>
<evidence type="ECO:0000256" key="7">
    <source>
        <dbReference type="ARBA" id="ARBA00022777"/>
    </source>
</evidence>
<keyword evidence="3" id="KW-0963">Cytoplasm</keyword>
<evidence type="ECO:0000256" key="5">
    <source>
        <dbReference type="ARBA" id="ARBA00022679"/>
    </source>
</evidence>
<dbReference type="OrthoDB" id="9799827at2"/>
<dbReference type="Proteomes" id="UP000183700">
    <property type="component" value="Unassembled WGS sequence"/>
</dbReference>
<evidence type="ECO:0000256" key="3">
    <source>
        <dbReference type="ARBA" id="ARBA00022490"/>
    </source>
</evidence>
<comment type="subcellular location">
    <subcellularLocation>
        <location evidence="1">Cytoplasm</location>
    </subcellularLocation>
</comment>
<dbReference type="Gene3D" id="3.40.50.510">
    <property type="entry name" value="Phosphotransferase system, mannose-type IIA component"/>
    <property type="match status" value="1"/>
</dbReference>
<dbReference type="STRING" id="319970.RV00_GL000704"/>
<keyword evidence="7" id="KW-0418">Kinase</keyword>